<organism evidence="7 8">
    <name type="scientific">Dimargaris verticillata</name>
    <dbReference type="NCBI Taxonomy" id="2761393"/>
    <lineage>
        <taxon>Eukaryota</taxon>
        <taxon>Fungi</taxon>
        <taxon>Fungi incertae sedis</taxon>
        <taxon>Zoopagomycota</taxon>
        <taxon>Kickxellomycotina</taxon>
        <taxon>Dimargaritomycetes</taxon>
        <taxon>Dimargaritales</taxon>
        <taxon>Dimargaritaceae</taxon>
        <taxon>Dimargaris</taxon>
    </lineage>
</organism>
<feature type="repeat" description="WD" evidence="5">
    <location>
        <begin position="328"/>
        <end position="369"/>
    </location>
</feature>
<evidence type="ECO:0000256" key="5">
    <source>
        <dbReference type="PROSITE-ProRule" id="PRU00221"/>
    </source>
</evidence>
<dbReference type="InterPro" id="IPR051179">
    <property type="entry name" value="WD_repeat_multifunction"/>
</dbReference>
<dbReference type="SUPFAM" id="SSF50978">
    <property type="entry name" value="WD40 repeat-like"/>
    <property type="match status" value="1"/>
</dbReference>
<evidence type="ECO:0000256" key="3">
    <source>
        <dbReference type="ARBA" id="ARBA00022574"/>
    </source>
</evidence>
<keyword evidence="2" id="KW-0963">Cytoplasm</keyword>
<comment type="subcellular location">
    <subcellularLocation>
        <location evidence="1">Cytoplasm</location>
    </subcellularLocation>
</comment>
<evidence type="ECO:0000256" key="1">
    <source>
        <dbReference type="ARBA" id="ARBA00004496"/>
    </source>
</evidence>
<feature type="repeat" description="WD" evidence="5">
    <location>
        <begin position="68"/>
        <end position="110"/>
    </location>
</feature>
<dbReference type="PROSITE" id="PS00678">
    <property type="entry name" value="WD_REPEATS_1"/>
    <property type="match status" value="2"/>
</dbReference>
<dbReference type="InterPro" id="IPR001680">
    <property type="entry name" value="WD40_rpt"/>
</dbReference>
<dbReference type="InterPro" id="IPR020472">
    <property type="entry name" value="WD40_PAC1"/>
</dbReference>
<feature type="repeat" description="WD" evidence="5">
    <location>
        <begin position="166"/>
        <end position="197"/>
    </location>
</feature>
<gene>
    <name evidence="7" type="primary">SQT1</name>
    <name evidence="7" type="ORF">H4R34_003676</name>
</gene>
<feature type="region of interest" description="Disordered" evidence="6">
    <location>
        <begin position="1"/>
        <end position="52"/>
    </location>
</feature>
<dbReference type="GO" id="GO:0005737">
    <property type="term" value="C:cytoplasm"/>
    <property type="evidence" value="ECO:0007669"/>
    <property type="project" value="UniProtKB-SubCell"/>
</dbReference>
<accession>A0A9W8B6E7</accession>
<feature type="repeat" description="WD" evidence="5">
    <location>
        <begin position="111"/>
        <end position="152"/>
    </location>
</feature>
<dbReference type="PANTHER" id="PTHR19857:SF8">
    <property type="entry name" value="ANGIO-ASSOCIATED MIGRATORY CELL PROTEIN"/>
    <property type="match status" value="1"/>
</dbReference>
<feature type="repeat" description="WD" evidence="5">
    <location>
        <begin position="245"/>
        <end position="286"/>
    </location>
</feature>
<evidence type="ECO:0000256" key="6">
    <source>
        <dbReference type="SAM" id="MobiDB-lite"/>
    </source>
</evidence>
<dbReference type="Gene3D" id="2.130.10.10">
    <property type="entry name" value="YVTN repeat-like/Quinoprotein amine dehydrogenase"/>
    <property type="match status" value="1"/>
</dbReference>
<dbReference type="InterPro" id="IPR019775">
    <property type="entry name" value="WD40_repeat_CS"/>
</dbReference>
<keyword evidence="8" id="KW-1185">Reference proteome</keyword>
<keyword evidence="4" id="KW-0677">Repeat</keyword>
<dbReference type="Pfam" id="PF00400">
    <property type="entry name" value="WD40"/>
    <property type="match status" value="8"/>
</dbReference>
<feature type="repeat" description="WD" evidence="5">
    <location>
        <begin position="287"/>
        <end position="328"/>
    </location>
</feature>
<dbReference type="PANTHER" id="PTHR19857">
    <property type="entry name" value="MITOCHONDRIAL DIVISION PROTEIN 1-RELATED"/>
    <property type="match status" value="1"/>
</dbReference>
<evidence type="ECO:0000256" key="2">
    <source>
        <dbReference type="ARBA" id="ARBA00022490"/>
    </source>
</evidence>
<feature type="repeat" description="WD" evidence="5">
    <location>
        <begin position="370"/>
        <end position="403"/>
    </location>
</feature>
<dbReference type="SMART" id="SM00320">
    <property type="entry name" value="WD40"/>
    <property type="match status" value="8"/>
</dbReference>
<dbReference type="FunFam" id="2.130.10.10:FF:000074">
    <property type="entry name" value="Angio-associated migratory cell protein-like protein"/>
    <property type="match status" value="1"/>
</dbReference>
<dbReference type="CDD" id="cd00200">
    <property type="entry name" value="WD40"/>
    <property type="match status" value="1"/>
</dbReference>
<reference evidence="7" key="1">
    <citation type="submission" date="2022-07" db="EMBL/GenBank/DDBJ databases">
        <title>Phylogenomic reconstructions and comparative analyses of Kickxellomycotina fungi.</title>
        <authorList>
            <person name="Reynolds N.K."/>
            <person name="Stajich J.E."/>
            <person name="Barry K."/>
            <person name="Grigoriev I.V."/>
            <person name="Crous P."/>
            <person name="Smith M.E."/>
        </authorList>
    </citation>
    <scope>NUCLEOTIDE SEQUENCE</scope>
    <source>
        <strain evidence="7">RSA 567</strain>
    </source>
</reference>
<dbReference type="PROSITE" id="PS50082">
    <property type="entry name" value="WD_REPEATS_2"/>
    <property type="match status" value="8"/>
</dbReference>
<evidence type="ECO:0000256" key="4">
    <source>
        <dbReference type="ARBA" id="ARBA00022737"/>
    </source>
</evidence>
<dbReference type="Proteomes" id="UP001151582">
    <property type="component" value="Unassembled WGS sequence"/>
</dbReference>
<dbReference type="PROSITE" id="PS50294">
    <property type="entry name" value="WD_REPEATS_REGION"/>
    <property type="match status" value="4"/>
</dbReference>
<protein>
    <submittedName>
        <fullName evidence="7">60S ribosomal subunit assembly or modification protein</fullName>
    </submittedName>
</protein>
<evidence type="ECO:0000313" key="7">
    <source>
        <dbReference type="EMBL" id="KAJ1977207.1"/>
    </source>
</evidence>
<comment type="caution">
    <text evidence="7">The sequence shown here is derived from an EMBL/GenBank/DDBJ whole genome shotgun (WGS) entry which is preliminary data.</text>
</comment>
<proteinExistence type="predicted"/>
<name>A0A9W8B6E7_9FUNG</name>
<evidence type="ECO:0000313" key="8">
    <source>
        <dbReference type="Proteomes" id="UP001151582"/>
    </source>
</evidence>
<sequence>MSNHEESDSEFIRQDEVGETVDTHYDMDLSPSDDSADEDMGPDTSAAAVPGEDMDPMANFEDDSVQGFFEHHEPVYTVDMHPVNELLLISGGGDDKAYLWRRDTGEQLAELTGFDDSVTSVGFSVTGDLMAAADMRGKVQVWNTDAVQASTAPLASLDGPDEVLWLDWHPRGNILLAGSADGTMWMWMLPLGKCMNVFSGHSMAVTCGQFTRDGKTIVTGCEDGSLVIWDPKTAAANHRLDGHDARFHSETITCLDTNADSTLVLTGSTDHTARLVHLQNGNIVGSLGNHAESIETVGFSPTTTLAATGSVDGTVNIWDIKTLKHRGTLRHEDAVTKLQWHADSPLLTTTSVDTTVKVWDARTGNCEHTWRGHQNTVLDFAMSRDGRTIVSGSDDGCCLVFSA</sequence>
<feature type="compositionally biased region" description="Basic and acidic residues" evidence="6">
    <location>
        <begin position="1"/>
        <end position="27"/>
    </location>
</feature>
<dbReference type="InterPro" id="IPR036322">
    <property type="entry name" value="WD40_repeat_dom_sf"/>
</dbReference>
<dbReference type="InterPro" id="IPR015943">
    <property type="entry name" value="WD40/YVTN_repeat-like_dom_sf"/>
</dbReference>
<dbReference type="OrthoDB" id="10261640at2759"/>
<keyword evidence="3 5" id="KW-0853">WD repeat</keyword>
<dbReference type="PRINTS" id="PR00320">
    <property type="entry name" value="GPROTEINBRPT"/>
</dbReference>
<feature type="repeat" description="WD" evidence="5">
    <location>
        <begin position="198"/>
        <end position="239"/>
    </location>
</feature>
<dbReference type="AlphaFoldDB" id="A0A9W8B6E7"/>
<dbReference type="EMBL" id="JANBQB010000366">
    <property type="protein sequence ID" value="KAJ1977207.1"/>
    <property type="molecule type" value="Genomic_DNA"/>
</dbReference>